<feature type="transmembrane region" description="Helical" evidence="8">
    <location>
        <begin position="173"/>
        <end position="194"/>
    </location>
</feature>
<protein>
    <recommendedName>
        <fullName evidence="11">Malate transporter</fullName>
    </recommendedName>
</protein>
<evidence type="ECO:0000256" key="1">
    <source>
        <dbReference type="ARBA" id="ARBA00004651"/>
    </source>
</evidence>
<comment type="similarity">
    <text evidence="2">Belongs to the auxin efflux carrier (TC 2.A.69) family.</text>
</comment>
<comment type="subcellular location">
    <subcellularLocation>
        <location evidence="1">Cell membrane</location>
        <topology evidence="1">Multi-pass membrane protein</topology>
    </subcellularLocation>
</comment>
<evidence type="ECO:0000256" key="4">
    <source>
        <dbReference type="ARBA" id="ARBA00022475"/>
    </source>
</evidence>
<dbReference type="Gene3D" id="1.20.1530.20">
    <property type="match status" value="1"/>
</dbReference>
<name>A0A4R6HKR8_9GAMM</name>
<dbReference type="EMBL" id="SNWH01000007">
    <property type="protein sequence ID" value="TDO08695.1"/>
    <property type="molecule type" value="Genomic_DNA"/>
</dbReference>
<keyword evidence="10" id="KW-1185">Reference proteome</keyword>
<dbReference type="OrthoDB" id="9786439at2"/>
<evidence type="ECO:0000313" key="9">
    <source>
        <dbReference type="EMBL" id="TDO08695.1"/>
    </source>
</evidence>
<gene>
    <name evidence="9" type="ORF">DFO68_10797</name>
</gene>
<reference evidence="9 10" key="1">
    <citation type="submission" date="2019-03" db="EMBL/GenBank/DDBJ databases">
        <title>Freshwater and sediment microbial communities from various areas in North America, analyzing microbe dynamics in response to fracking.</title>
        <authorList>
            <person name="Lamendella R."/>
        </authorList>
    </citation>
    <scope>NUCLEOTIDE SEQUENCE [LARGE SCALE GENOMIC DNA]</scope>
    <source>
        <strain evidence="9 10">1_TX</strain>
    </source>
</reference>
<dbReference type="Proteomes" id="UP000295150">
    <property type="component" value="Unassembled WGS sequence"/>
</dbReference>
<dbReference type="Pfam" id="PF03547">
    <property type="entry name" value="Mem_trans"/>
    <property type="match status" value="1"/>
</dbReference>
<evidence type="ECO:0000256" key="3">
    <source>
        <dbReference type="ARBA" id="ARBA00022448"/>
    </source>
</evidence>
<dbReference type="GO" id="GO:0005886">
    <property type="term" value="C:plasma membrane"/>
    <property type="evidence" value="ECO:0007669"/>
    <property type="project" value="UniProtKB-SubCell"/>
</dbReference>
<feature type="transmembrane region" description="Helical" evidence="8">
    <location>
        <begin position="6"/>
        <end position="25"/>
    </location>
</feature>
<keyword evidence="4" id="KW-1003">Cell membrane</keyword>
<sequence>MAMYELFRSTLEITLPVFAMVFIGLGLKRARWIDPAFVATASQLVFKATLPTLIFLSIVRADLSAALDPSLLGFFAVATLGSVLFCWGWASLRVPYRERGVYIQGAFRGNCGIVGLALAAGMYGHFGLSTGSLLLGVVILTYNAFSVIALVTYQEGQRADWRSMLRHIATNPLILAVVVAVPVATTGWPLPGWLATSGDYFASLTLPLALICIGATLSFSEIRHSGRLALSASLMKMVTLPMLATGAAWLAGFEGPALGVMFLFFASPTAAAAFVMAKAMGANAGLTANIIALTTLMASLTITLGAFGLQLAGLI</sequence>
<feature type="transmembrane region" description="Helical" evidence="8">
    <location>
        <begin position="106"/>
        <end position="126"/>
    </location>
</feature>
<organism evidence="9 10">
    <name type="scientific">Halomonas ventosae</name>
    <dbReference type="NCBI Taxonomy" id="229007"/>
    <lineage>
        <taxon>Bacteria</taxon>
        <taxon>Pseudomonadati</taxon>
        <taxon>Pseudomonadota</taxon>
        <taxon>Gammaproteobacteria</taxon>
        <taxon>Oceanospirillales</taxon>
        <taxon>Halomonadaceae</taxon>
        <taxon>Halomonas</taxon>
    </lineage>
</organism>
<keyword evidence="6 8" id="KW-1133">Transmembrane helix</keyword>
<feature type="transmembrane region" description="Helical" evidence="8">
    <location>
        <begin position="228"/>
        <end position="251"/>
    </location>
</feature>
<feature type="transmembrane region" description="Helical" evidence="8">
    <location>
        <begin position="132"/>
        <end position="153"/>
    </location>
</feature>
<dbReference type="InterPro" id="IPR038770">
    <property type="entry name" value="Na+/solute_symporter_sf"/>
</dbReference>
<evidence type="ECO:0008006" key="11">
    <source>
        <dbReference type="Google" id="ProtNLM"/>
    </source>
</evidence>
<keyword evidence="3" id="KW-0813">Transport</keyword>
<feature type="transmembrane region" description="Helical" evidence="8">
    <location>
        <begin position="289"/>
        <end position="312"/>
    </location>
</feature>
<feature type="transmembrane region" description="Helical" evidence="8">
    <location>
        <begin position="37"/>
        <end position="59"/>
    </location>
</feature>
<dbReference type="AlphaFoldDB" id="A0A4R6HKR8"/>
<keyword evidence="5 8" id="KW-0812">Transmembrane</keyword>
<feature type="transmembrane region" description="Helical" evidence="8">
    <location>
        <begin position="71"/>
        <end position="94"/>
    </location>
</feature>
<dbReference type="InterPro" id="IPR004776">
    <property type="entry name" value="Mem_transp_PIN-like"/>
</dbReference>
<feature type="transmembrane region" description="Helical" evidence="8">
    <location>
        <begin position="200"/>
        <end position="219"/>
    </location>
</feature>
<dbReference type="RefSeq" id="WP_133483074.1">
    <property type="nucleotide sequence ID" value="NZ_SNWH01000007.1"/>
</dbReference>
<evidence type="ECO:0000256" key="2">
    <source>
        <dbReference type="ARBA" id="ARBA00010145"/>
    </source>
</evidence>
<evidence type="ECO:0000256" key="7">
    <source>
        <dbReference type="ARBA" id="ARBA00023136"/>
    </source>
</evidence>
<dbReference type="GO" id="GO:0055085">
    <property type="term" value="P:transmembrane transport"/>
    <property type="evidence" value="ECO:0007669"/>
    <property type="project" value="InterPro"/>
</dbReference>
<dbReference type="PANTHER" id="PTHR36838:SF4">
    <property type="entry name" value="AUXIN EFFLUX CARRIER FAMILY PROTEIN"/>
    <property type="match status" value="1"/>
</dbReference>
<accession>A0A4R6HKR8</accession>
<evidence type="ECO:0000256" key="8">
    <source>
        <dbReference type="SAM" id="Phobius"/>
    </source>
</evidence>
<comment type="caution">
    <text evidence="9">The sequence shown here is derived from an EMBL/GenBank/DDBJ whole genome shotgun (WGS) entry which is preliminary data.</text>
</comment>
<keyword evidence="7 8" id="KW-0472">Membrane</keyword>
<evidence type="ECO:0000313" key="10">
    <source>
        <dbReference type="Proteomes" id="UP000295150"/>
    </source>
</evidence>
<feature type="transmembrane region" description="Helical" evidence="8">
    <location>
        <begin position="257"/>
        <end position="277"/>
    </location>
</feature>
<evidence type="ECO:0000256" key="6">
    <source>
        <dbReference type="ARBA" id="ARBA00022989"/>
    </source>
</evidence>
<evidence type="ECO:0000256" key="5">
    <source>
        <dbReference type="ARBA" id="ARBA00022692"/>
    </source>
</evidence>
<proteinExistence type="inferred from homology"/>
<dbReference type="PANTHER" id="PTHR36838">
    <property type="entry name" value="AUXIN EFFLUX CARRIER FAMILY PROTEIN"/>
    <property type="match status" value="1"/>
</dbReference>